<reference evidence="4" key="1">
    <citation type="journal article" date="2023" name="Proc. Natl. Acad. Sci. U.S.A.">
        <title>Genomic and structural basis for evolution of tropane alkaloid biosynthesis.</title>
        <authorList>
            <person name="Wanga Y.-J."/>
            <person name="Taina T."/>
            <person name="Yua J.-Y."/>
            <person name="Lia J."/>
            <person name="Xua B."/>
            <person name="Chenc J."/>
            <person name="D'Auriad J.C."/>
            <person name="Huanga J.-P."/>
            <person name="Huanga S.-X."/>
        </authorList>
    </citation>
    <scope>NUCLEOTIDE SEQUENCE [LARGE SCALE GENOMIC DNA]</scope>
    <source>
        <strain evidence="4">cv. KIB-2019</strain>
    </source>
</reference>
<dbReference type="Proteomes" id="UP001152561">
    <property type="component" value="Unassembled WGS sequence"/>
</dbReference>
<accession>A0A9Q1R3W8</accession>
<dbReference type="GO" id="GO:0032039">
    <property type="term" value="C:integrator complex"/>
    <property type="evidence" value="ECO:0007669"/>
    <property type="project" value="InterPro"/>
</dbReference>
<keyword evidence="4" id="KW-1185">Reference proteome</keyword>
<proteinExistence type="predicted"/>
<dbReference type="EMBL" id="JAJAGQ010000018">
    <property type="protein sequence ID" value="KAJ8537047.1"/>
    <property type="molecule type" value="Genomic_DNA"/>
</dbReference>
<evidence type="ECO:0000313" key="3">
    <source>
        <dbReference type="EMBL" id="KAJ8537047.1"/>
    </source>
</evidence>
<dbReference type="AlphaFoldDB" id="A0A9Q1R3W8"/>
<dbReference type="OrthoDB" id="5600060at2759"/>
<dbReference type="PANTHER" id="PTHR46094:SF1">
    <property type="entry name" value="INTEGRATOR COMPLEX SUBUNIT 9"/>
    <property type="match status" value="1"/>
</dbReference>
<evidence type="ECO:0000256" key="1">
    <source>
        <dbReference type="ARBA" id="ARBA00004123"/>
    </source>
</evidence>
<dbReference type="GO" id="GO:0034472">
    <property type="term" value="P:snRNA 3'-end processing"/>
    <property type="evidence" value="ECO:0007669"/>
    <property type="project" value="TreeGrafter"/>
</dbReference>
<sequence length="189" mass="21345">MYHISQEGADINLVFLPFKPMSMKVPESLRPQISCWNPKFSVRYFSENETVAMPKLKNYADMDITRDLYKRIQKKKDIARLKGELLVEQGKCRLVLGNKHVLSSQHRSLLFLGRVELDSLLMALQKMGMKATAQHAQSTDGSENISIVCISEPNEALIEVTSTRTMISVVDETTASLVSEAVRSTLVWI</sequence>
<gene>
    <name evidence="3" type="ORF">K7X08_035448</name>
</gene>
<comment type="subcellular location">
    <subcellularLocation>
        <location evidence="1">Nucleus</location>
    </subcellularLocation>
</comment>
<evidence type="ECO:0000313" key="4">
    <source>
        <dbReference type="Proteomes" id="UP001152561"/>
    </source>
</evidence>
<organism evidence="3 4">
    <name type="scientific">Anisodus acutangulus</name>
    <dbReference type="NCBI Taxonomy" id="402998"/>
    <lineage>
        <taxon>Eukaryota</taxon>
        <taxon>Viridiplantae</taxon>
        <taxon>Streptophyta</taxon>
        <taxon>Embryophyta</taxon>
        <taxon>Tracheophyta</taxon>
        <taxon>Spermatophyta</taxon>
        <taxon>Magnoliopsida</taxon>
        <taxon>eudicotyledons</taxon>
        <taxon>Gunneridae</taxon>
        <taxon>Pentapetalae</taxon>
        <taxon>asterids</taxon>
        <taxon>lamiids</taxon>
        <taxon>Solanales</taxon>
        <taxon>Solanaceae</taxon>
        <taxon>Solanoideae</taxon>
        <taxon>Hyoscyameae</taxon>
        <taxon>Anisodus</taxon>
    </lineage>
</organism>
<dbReference type="PANTHER" id="PTHR46094">
    <property type="entry name" value="INTEGRATOR COMPLEX SUBUNIT 9"/>
    <property type="match status" value="1"/>
</dbReference>
<name>A0A9Q1R3W8_9SOLA</name>
<keyword evidence="2" id="KW-0539">Nucleus</keyword>
<protein>
    <submittedName>
        <fullName evidence="3">Uncharacterized protein</fullName>
    </submittedName>
</protein>
<evidence type="ECO:0000256" key="2">
    <source>
        <dbReference type="ARBA" id="ARBA00023242"/>
    </source>
</evidence>
<dbReference type="InterPro" id="IPR027074">
    <property type="entry name" value="Integrator_9su"/>
</dbReference>
<comment type="caution">
    <text evidence="3">The sequence shown here is derived from an EMBL/GenBank/DDBJ whole genome shotgun (WGS) entry which is preliminary data.</text>
</comment>